<dbReference type="CDD" id="cd00086">
    <property type="entry name" value="homeodomain"/>
    <property type="match status" value="1"/>
</dbReference>
<dbReference type="Pfam" id="PF00046">
    <property type="entry name" value="Homeodomain"/>
    <property type="match status" value="1"/>
</dbReference>
<dbReference type="InterPro" id="IPR050848">
    <property type="entry name" value="Homeobox_TF"/>
</dbReference>
<evidence type="ECO:0000256" key="3">
    <source>
        <dbReference type="ARBA" id="ARBA00023155"/>
    </source>
</evidence>
<dbReference type="PANTHER" id="PTHR24333">
    <property type="entry name" value="HOMEO BOX HB9 LIKE A-RELATED"/>
    <property type="match status" value="1"/>
</dbReference>
<evidence type="ECO:0000256" key="6">
    <source>
        <dbReference type="RuleBase" id="RU000682"/>
    </source>
</evidence>
<dbReference type="Proteomes" id="UP000887566">
    <property type="component" value="Unplaced"/>
</dbReference>
<evidence type="ECO:0000256" key="1">
    <source>
        <dbReference type="ARBA" id="ARBA00004123"/>
    </source>
</evidence>
<sequence>MAFNIDALLAPGSVRSKIGVGAQAEQPDAPIAPQLPPPAAVVDPFLANYAGYGPMSMFGTANMIKSPSLAELQMLLGMGARKHQYKRARKAAAERKPRQAYSSRQLERLEEEFKKDKYLSVSKRIDLSKTLTLTETQIKTWFQNRRTKWKKQLTTNLRLMYRQNLFSPF</sequence>
<reference evidence="9" key="1">
    <citation type="submission" date="2022-11" db="UniProtKB">
        <authorList>
            <consortium name="WormBaseParasite"/>
        </authorList>
    </citation>
    <scope>IDENTIFICATION</scope>
</reference>
<dbReference type="PRINTS" id="PR00024">
    <property type="entry name" value="HOMEOBOX"/>
</dbReference>
<accession>A0A914V3B7</accession>
<evidence type="ECO:0000313" key="9">
    <source>
        <dbReference type="WBParaSite" id="PSAMB.scaffold14746size1791.g36213.t1"/>
    </source>
</evidence>
<dbReference type="PROSITE" id="PS50071">
    <property type="entry name" value="HOMEOBOX_2"/>
    <property type="match status" value="1"/>
</dbReference>
<keyword evidence="4 5" id="KW-0539">Nucleus</keyword>
<dbReference type="AlphaFoldDB" id="A0A914V3B7"/>
<dbReference type="InterPro" id="IPR001356">
    <property type="entry name" value="HD"/>
</dbReference>
<dbReference type="GO" id="GO:0000981">
    <property type="term" value="F:DNA-binding transcription factor activity, RNA polymerase II-specific"/>
    <property type="evidence" value="ECO:0007669"/>
    <property type="project" value="InterPro"/>
</dbReference>
<dbReference type="InterPro" id="IPR009057">
    <property type="entry name" value="Homeodomain-like_sf"/>
</dbReference>
<dbReference type="PROSITE" id="PS00027">
    <property type="entry name" value="HOMEOBOX_1"/>
    <property type="match status" value="1"/>
</dbReference>
<feature type="DNA-binding region" description="Homeobox" evidence="5">
    <location>
        <begin position="94"/>
        <end position="153"/>
    </location>
</feature>
<keyword evidence="8" id="KW-1185">Reference proteome</keyword>
<keyword evidence="2 5" id="KW-0238">DNA-binding</keyword>
<dbReference type="Gene3D" id="1.10.10.60">
    <property type="entry name" value="Homeodomain-like"/>
    <property type="match status" value="1"/>
</dbReference>
<dbReference type="InterPro" id="IPR020479">
    <property type="entry name" value="HD_metazoa"/>
</dbReference>
<evidence type="ECO:0000313" key="8">
    <source>
        <dbReference type="Proteomes" id="UP000887566"/>
    </source>
</evidence>
<dbReference type="SUPFAM" id="SSF46689">
    <property type="entry name" value="Homeodomain-like"/>
    <property type="match status" value="1"/>
</dbReference>
<name>A0A914V3B7_9BILA</name>
<dbReference type="SMART" id="SM00389">
    <property type="entry name" value="HOX"/>
    <property type="match status" value="1"/>
</dbReference>
<dbReference type="GO" id="GO:0005634">
    <property type="term" value="C:nucleus"/>
    <property type="evidence" value="ECO:0007669"/>
    <property type="project" value="UniProtKB-SubCell"/>
</dbReference>
<evidence type="ECO:0000256" key="5">
    <source>
        <dbReference type="PROSITE-ProRule" id="PRU00108"/>
    </source>
</evidence>
<dbReference type="PANTHER" id="PTHR24333:SF9">
    <property type="entry name" value="HOMEOBOX DOMAIN-CONTAINING PROTEIN"/>
    <property type="match status" value="1"/>
</dbReference>
<dbReference type="InterPro" id="IPR017970">
    <property type="entry name" value="Homeobox_CS"/>
</dbReference>
<evidence type="ECO:0000259" key="7">
    <source>
        <dbReference type="PROSITE" id="PS50071"/>
    </source>
</evidence>
<keyword evidence="3 5" id="KW-0371">Homeobox</keyword>
<comment type="subcellular location">
    <subcellularLocation>
        <location evidence="1 5 6">Nucleus</location>
    </subcellularLocation>
</comment>
<feature type="domain" description="Homeobox" evidence="7">
    <location>
        <begin position="92"/>
        <end position="152"/>
    </location>
</feature>
<evidence type="ECO:0000256" key="4">
    <source>
        <dbReference type="ARBA" id="ARBA00023242"/>
    </source>
</evidence>
<dbReference type="WBParaSite" id="PSAMB.scaffold14746size1791.g36213.t1">
    <property type="protein sequence ID" value="PSAMB.scaffold14746size1791.g36213.t1"/>
    <property type="gene ID" value="PSAMB.scaffold14746size1791.g36213"/>
</dbReference>
<proteinExistence type="predicted"/>
<organism evidence="8 9">
    <name type="scientific">Plectus sambesii</name>
    <dbReference type="NCBI Taxonomy" id="2011161"/>
    <lineage>
        <taxon>Eukaryota</taxon>
        <taxon>Metazoa</taxon>
        <taxon>Ecdysozoa</taxon>
        <taxon>Nematoda</taxon>
        <taxon>Chromadorea</taxon>
        <taxon>Plectida</taxon>
        <taxon>Plectina</taxon>
        <taxon>Plectoidea</taxon>
        <taxon>Plectidae</taxon>
        <taxon>Plectus</taxon>
    </lineage>
</organism>
<evidence type="ECO:0000256" key="2">
    <source>
        <dbReference type="ARBA" id="ARBA00023125"/>
    </source>
</evidence>
<dbReference type="GO" id="GO:0003677">
    <property type="term" value="F:DNA binding"/>
    <property type="evidence" value="ECO:0007669"/>
    <property type="project" value="UniProtKB-UniRule"/>
</dbReference>
<protein>
    <submittedName>
        <fullName evidence="9">Homeobox domain-containing protein</fullName>
    </submittedName>
</protein>